<dbReference type="EMBL" id="FXTM01000014">
    <property type="protein sequence ID" value="SMO61055.1"/>
    <property type="molecule type" value="Genomic_DNA"/>
</dbReference>
<accession>A0A521CNV1</accession>
<evidence type="ECO:0000313" key="2">
    <source>
        <dbReference type="EMBL" id="SMO61055.1"/>
    </source>
</evidence>
<organism evidence="2 3">
    <name type="scientific">Balnearium lithotrophicum</name>
    <dbReference type="NCBI Taxonomy" id="223788"/>
    <lineage>
        <taxon>Bacteria</taxon>
        <taxon>Pseudomonadati</taxon>
        <taxon>Aquificota</taxon>
        <taxon>Aquificia</taxon>
        <taxon>Desulfurobacteriales</taxon>
        <taxon>Desulfurobacteriaceae</taxon>
        <taxon>Balnearium</taxon>
    </lineage>
</organism>
<keyword evidence="1" id="KW-0812">Transmembrane</keyword>
<evidence type="ECO:0000313" key="3">
    <source>
        <dbReference type="Proteomes" id="UP000317315"/>
    </source>
</evidence>
<keyword evidence="1" id="KW-0472">Membrane</keyword>
<keyword evidence="1" id="KW-1133">Transmembrane helix</keyword>
<reference evidence="2 3" key="1">
    <citation type="submission" date="2017-05" db="EMBL/GenBank/DDBJ databases">
        <authorList>
            <person name="Varghese N."/>
            <person name="Submissions S."/>
        </authorList>
    </citation>
    <scope>NUCLEOTIDE SEQUENCE [LARGE SCALE GENOMIC DNA]</scope>
    <source>
        <strain evidence="2 3">DSM 16304</strain>
    </source>
</reference>
<evidence type="ECO:0000256" key="1">
    <source>
        <dbReference type="SAM" id="Phobius"/>
    </source>
</evidence>
<dbReference type="Proteomes" id="UP000317315">
    <property type="component" value="Unassembled WGS sequence"/>
</dbReference>
<proteinExistence type="predicted"/>
<dbReference type="AlphaFoldDB" id="A0A521CNV1"/>
<name>A0A521CNV1_9BACT</name>
<gene>
    <name evidence="2" type="ORF">SAMN06269117_11422</name>
</gene>
<sequence>MENLVLATFALMFIILALFFIYLAWPFEKKEAKR</sequence>
<keyword evidence="3" id="KW-1185">Reference proteome</keyword>
<feature type="transmembrane region" description="Helical" evidence="1">
    <location>
        <begin position="6"/>
        <end position="25"/>
    </location>
</feature>
<protein>
    <submittedName>
        <fullName evidence="2">Uncharacterized protein</fullName>
    </submittedName>
</protein>